<gene>
    <name evidence="1" type="ORF">OEZ79_15050</name>
</gene>
<protein>
    <submittedName>
        <fullName evidence="1">Uncharacterized protein</fullName>
    </submittedName>
</protein>
<evidence type="ECO:0000313" key="2">
    <source>
        <dbReference type="Proteomes" id="UP001149314"/>
    </source>
</evidence>
<sequence>LKIQPATGSFARNLIYSTKPLTHKALDDISNFEQGSEEATAIQLGKACCLLLTVAKEFMNVEYWQTVQELYSGVNHTFYKDEIIAIRDYYLEYLSEQPVSLKVQR</sequence>
<accession>A0A9X3YCR0</accession>
<proteinExistence type="predicted"/>
<evidence type="ECO:0000313" key="1">
    <source>
        <dbReference type="EMBL" id="MDC6639559.1"/>
    </source>
</evidence>
<reference evidence="1" key="1">
    <citation type="journal article" date="2023" name="Genes Genomics">
        <title>Genomic insights of Leclercia adecarboxylata strains linked to an outbreak in public hospitals in Mexico.</title>
        <authorList>
            <person name="Barrios-Villa E."/>
            <person name="Pacheco-Flores B."/>
            <person name="Lozano-Zarain P."/>
            <person name="Del Campo-Ortega R."/>
            <person name="de Jesus Ascencio-Montiel I."/>
            <person name="Gonzalez-Leon M."/>
            <person name="Camorlinga-Ponce M."/>
            <person name="Gaytan Cervantes F.J."/>
            <person name="Gonzalez Torres C."/>
            <person name="Aguilar E."/>
            <person name="Gonzalez Ibarra J."/>
            <person name="Torres Lopez F.J."/>
            <person name="Rosas-Vargas H."/>
            <person name="Gonzalez-Bonilla C.R."/>
            <person name="Del Carmen Rocha-Gracia R."/>
        </authorList>
    </citation>
    <scope>NUCLEOTIDE SEQUENCE</scope>
    <source>
        <strain evidence="1">Lac40</strain>
    </source>
</reference>
<organism evidence="1 2">
    <name type="scientific">Leclercia adecarboxylata</name>
    <dbReference type="NCBI Taxonomy" id="83655"/>
    <lineage>
        <taxon>Bacteria</taxon>
        <taxon>Pseudomonadati</taxon>
        <taxon>Pseudomonadota</taxon>
        <taxon>Gammaproteobacteria</taxon>
        <taxon>Enterobacterales</taxon>
        <taxon>Enterobacteriaceae</taxon>
        <taxon>Leclercia</taxon>
    </lineage>
</organism>
<feature type="non-terminal residue" evidence="1">
    <location>
        <position position="1"/>
    </location>
</feature>
<dbReference type="Proteomes" id="UP001149314">
    <property type="component" value="Unassembled WGS sequence"/>
</dbReference>
<name>A0A9X3YCR0_9ENTR</name>
<dbReference type="AlphaFoldDB" id="A0A9X3YCR0"/>
<dbReference type="RefSeq" id="WP_272708278.1">
    <property type="nucleotide sequence ID" value="NZ_JAOBPK010000016.1"/>
</dbReference>
<dbReference type="EMBL" id="JAOURS010000015">
    <property type="protein sequence ID" value="MDC6639559.1"/>
    <property type="molecule type" value="Genomic_DNA"/>
</dbReference>
<comment type="caution">
    <text evidence="1">The sequence shown here is derived from an EMBL/GenBank/DDBJ whole genome shotgun (WGS) entry which is preliminary data.</text>
</comment>